<dbReference type="Proteomes" id="UP000437068">
    <property type="component" value="Unassembled WGS sequence"/>
</dbReference>
<dbReference type="AlphaFoldDB" id="A0A6A3E8Z6"/>
<dbReference type="EMBL" id="QXGD01001643">
    <property type="protein sequence ID" value="KAE9201796.1"/>
    <property type="molecule type" value="Genomic_DNA"/>
</dbReference>
<proteinExistence type="predicted"/>
<evidence type="ECO:0000313" key="1">
    <source>
        <dbReference type="EMBL" id="KAE8928787.1"/>
    </source>
</evidence>
<dbReference type="Proteomes" id="UP000486351">
    <property type="component" value="Unassembled WGS sequence"/>
</dbReference>
<evidence type="ECO:0000313" key="13">
    <source>
        <dbReference type="Proteomes" id="UP000440367"/>
    </source>
</evidence>
<dbReference type="EMBL" id="QXGE01001544">
    <property type="protein sequence ID" value="KAE9291237.1"/>
    <property type="molecule type" value="Genomic_DNA"/>
</dbReference>
<evidence type="ECO:0000313" key="2">
    <source>
        <dbReference type="EMBL" id="KAE8989132.1"/>
    </source>
</evidence>
<keyword evidence="11" id="KW-1185">Reference proteome</keyword>
<dbReference type="EMBL" id="QXGA01001542">
    <property type="protein sequence ID" value="KAE9116273.1"/>
    <property type="molecule type" value="Genomic_DNA"/>
</dbReference>
<protein>
    <submittedName>
        <fullName evidence="1">Uncharacterized protein</fullName>
    </submittedName>
</protein>
<accession>A0A6A3E8Z6</accession>
<dbReference type="EMBL" id="QXGF01001625">
    <property type="protein sequence ID" value="KAE8928787.1"/>
    <property type="molecule type" value="Genomic_DNA"/>
</dbReference>
<evidence type="ECO:0000313" key="9">
    <source>
        <dbReference type="EMBL" id="KAE9339040.1"/>
    </source>
</evidence>
<sequence>MRVLILMLSCIVQALDRPRQTRTHSVTRTMMVRLQCSSYIQFIVDTLSFCMQL</sequence>
<dbReference type="Proteomes" id="UP000433483">
    <property type="component" value="Unassembled WGS sequence"/>
</dbReference>
<evidence type="ECO:0000313" key="10">
    <source>
        <dbReference type="Proteomes" id="UP000429523"/>
    </source>
</evidence>
<evidence type="ECO:0000313" key="17">
    <source>
        <dbReference type="Proteomes" id="UP000486351"/>
    </source>
</evidence>
<evidence type="ECO:0000313" key="7">
    <source>
        <dbReference type="EMBL" id="KAE9201796.1"/>
    </source>
</evidence>
<reference evidence="10 11" key="1">
    <citation type="submission" date="2018-08" db="EMBL/GenBank/DDBJ databases">
        <title>Genomic investigation of the strawberry pathogen Phytophthora fragariae indicates pathogenicity is determined by transcriptional variation in three key races.</title>
        <authorList>
            <person name="Adams T.M."/>
            <person name="Armitage A.D."/>
            <person name="Sobczyk M.K."/>
            <person name="Bates H.J."/>
            <person name="Dunwell J.M."/>
            <person name="Nellist C.F."/>
            <person name="Harrison R.J."/>
        </authorList>
    </citation>
    <scope>NUCLEOTIDE SEQUENCE [LARGE SCALE GENOMIC DNA]</scope>
    <source>
        <strain evidence="8 12">A4</strain>
        <strain evidence="7 13">BC-1</strain>
        <strain evidence="6 11">NOV-27</strain>
        <strain evidence="5 14">NOV-5</strain>
        <strain evidence="3 15">NOV-71</strain>
        <strain evidence="9 17">NOV-77</strain>
        <strain evidence="1 10">NOV-9</strain>
        <strain evidence="4 18">ONT-3</strain>
        <strain evidence="2 16">SCRP245</strain>
    </source>
</reference>
<dbReference type="Proteomes" id="UP000440367">
    <property type="component" value="Unassembled WGS sequence"/>
</dbReference>
<name>A0A6A3E8Z6_9STRA</name>
<evidence type="ECO:0000313" key="8">
    <source>
        <dbReference type="EMBL" id="KAE9291237.1"/>
    </source>
</evidence>
<comment type="caution">
    <text evidence="1">The sequence shown here is derived from an EMBL/GenBank/DDBJ whole genome shotgun (WGS) entry which is preliminary data.</text>
</comment>
<evidence type="ECO:0000313" key="3">
    <source>
        <dbReference type="EMBL" id="KAE9087877.1"/>
    </source>
</evidence>
<evidence type="ECO:0000313" key="11">
    <source>
        <dbReference type="Proteomes" id="UP000433483"/>
    </source>
</evidence>
<evidence type="ECO:0000313" key="15">
    <source>
        <dbReference type="Proteomes" id="UP000441208"/>
    </source>
</evidence>
<gene>
    <name evidence="8" type="ORF">PF001_g19250</name>
    <name evidence="7" type="ORF">PF002_g21430</name>
    <name evidence="6" type="ORF">PF005_g19529</name>
    <name evidence="5" type="ORF">PF006_g19081</name>
    <name evidence="3" type="ORF">PF007_g20202</name>
    <name evidence="9" type="ORF">PF008_g11759</name>
    <name evidence="1" type="ORF">PF009_g21086</name>
    <name evidence="4" type="ORF">PF010_g18518</name>
    <name evidence="2" type="ORF">PF011_g18900</name>
</gene>
<dbReference type="EMBL" id="QXGB01001502">
    <property type="protein sequence ID" value="KAE9189728.1"/>
    <property type="molecule type" value="Genomic_DNA"/>
</dbReference>
<evidence type="ECO:0000313" key="16">
    <source>
        <dbReference type="Proteomes" id="UP000460718"/>
    </source>
</evidence>
<dbReference type="Proteomes" id="UP000429523">
    <property type="component" value="Unassembled WGS sequence"/>
</dbReference>
<evidence type="ECO:0000313" key="14">
    <source>
        <dbReference type="Proteomes" id="UP000440732"/>
    </source>
</evidence>
<dbReference type="EMBL" id="QXFY01000640">
    <property type="protein sequence ID" value="KAE9339040.1"/>
    <property type="molecule type" value="Genomic_DNA"/>
</dbReference>
<dbReference type="Proteomes" id="UP000441208">
    <property type="component" value="Unassembled WGS sequence"/>
</dbReference>
<evidence type="ECO:0000313" key="5">
    <source>
        <dbReference type="EMBL" id="KAE9116273.1"/>
    </source>
</evidence>
<dbReference type="Proteomes" id="UP000440732">
    <property type="component" value="Unassembled WGS sequence"/>
</dbReference>
<dbReference type="Proteomes" id="UP000460718">
    <property type="component" value="Unassembled WGS sequence"/>
</dbReference>
<dbReference type="EMBL" id="QXFW01001550">
    <property type="protein sequence ID" value="KAE8989132.1"/>
    <property type="molecule type" value="Genomic_DNA"/>
</dbReference>
<organism evidence="1 10">
    <name type="scientific">Phytophthora fragariae</name>
    <dbReference type="NCBI Taxonomy" id="53985"/>
    <lineage>
        <taxon>Eukaryota</taxon>
        <taxon>Sar</taxon>
        <taxon>Stramenopiles</taxon>
        <taxon>Oomycota</taxon>
        <taxon>Peronosporomycetes</taxon>
        <taxon>Peronosporales</taxon>
        <taxon>Peronosporaceae</taxon>
        <taxon>Phytophthora</taxon>
    </lineage>
</organism>
<dbReference type="Proteomes" id="UP000488956">
    <property type="component" value="Unassembled WGS sequence"/>
</dbReference>
<evidence type="ECO:0000313" key="12">
    <source>
        <dbReference type="Proteomes" id="UP000437068"/>
    </source>
</evidence>
<evidence type="ECO:0000313" key="4">
    <source>
        <dbReference type="EMBL" id="KAE9090619.1"/>
    </source>
</evidence>
<evidence type="ECO:0000313" key="6">
    <source>
        <dbReference type="EMBL" id="KAE9189728.1"/>
    </source>
</evidence>
<dbReference type="EMBL" id="QXFX01001418">
    <property type="protein sequence ID" value="KAE9090619.1"/>
    <property type="molecule type" value="Genomic_DNA"/>
</dbReference>
<evidence type="ECO:0000313" key="18">
    <source>
        <dbReference type="Proteomes" id="UP000488956"/>
    </source>
</evidence>
<dbReference type="EMBL" id="QXFZ01001596">
    <property type="protein sequence ID" value="KAE9087877.1"/>
    <property type="molecule type" value="Genomic_DNA"/>
</dbReference>